<dbReference type="Pfam" id="PF26133">
    <property type="entry name" value="DUF8039"/>
    <property type="match status" value="1"/>
</dbReference>
<dbReference type="PANTHER" id="PTHR33018">
    <property type="entry name" value="OS10G0338966 PROTEIN-RELATED"/>
    <property type="match status" value="1"/>
</dbReference>
<dbReference type="Proteomes" id="UP000002051">
    <property type="component" value="Chromosome 2"/>
</dbReference>
<sequence>MMSPTHRIVTKGMVHNILGDKLHHKPLPDGYLKVSIDIALEQDAVLPIPDDVADIRLVRDAIGTYVAWQRNLVSLNLQVK</sequence>
<dbReference type="AlphaFoldDB" id="G7IH00"/>
<reference evidence="3" key="3">
    <citation type="submission" date="2015-04" db="UniProtKB">
        <authorList>
            <consortium name="EnsemblPlants"/>
        </authorList>
    </citation>
    <scope>IDENTIFICATION</scope>
    <source>
        <strain evidence="3">cv. Jemalong A17</strain>
    </source>
</reference>
<accession>G7IH00</accession>
<dbReference type="EnsemblPlants" id="AES66404">
    <property type="protein sequence ID" value="AES66404"/>
    <property type="gene ID" value="MTR_2g068900"/>
</dbReference>
<gene>
    <name evidence="2" type="ordered locus">MTR_2g068900</name>
</gene>
<reference evidence="2 4" key="1">
    <citation type="journal article" date="2011" name="Nature">
        <title>The Medicago genome provides insight into the evolution of rhizobial symbioses.</title>
        <authorList>
            <person name="Young N.D."/>
            <person name="Debelle F."/>
            <person name="Oldroyd G.E."/>
            <person name="Geurts R."/>
            <person name="Cannon S.B."/>
            <person name="Udvardi M.K."/>
            <person name="Benedito V.A."/>
            <person name="Mayer K.F."/>
            <person name="Gouzy J."/>
            <person name="Schoof H."/>
            <person name="Van de Peer Y."/>
            <person name="Proost S."/>
            <person name="Cook D.R."/>
            <person name="Meyers B.C."/>
            <person name="Spannagl M."/>
            <person name="Cheung F."/>
            <person name="De Mita S."/>
            <person name="Krishnakumar V."/>
            <person name="Gundlach H."/>
            <person name="Zhou S."/>
            <person name="Mudge J."/>
            <person name="Bharti A.K."/>
            <person name="Murray J.D."/>
            <person name="Naoumkina M.A."/>
            <person name="Rosen B."/>
            <person name="Silverstein K.A."/>
            <person name="Tang H."/>
            <person name="Rombauts S."/>
            <person name="Zhao P.X."/>
            <person name="Zhou P."/>
            <person name="Barbe V."/>
            <person name="Bardou P."/>
            <person name="Bechner M."/>
            <person name="Bellec A."/>
            <person name="Berger A."/>
            <person name="Berges H."/>
            <person name="Bidwell S."/>
            <person name="Bisseling T."/>
            <person name="Choisne N."/>
            <person name="Couloux A."/>
            <person name="Denny R."/>
            <person name="Deshpande S."/>
            <person name="Dai X."/>
            <person name="Doyle J.J."/>
            <person name="Dudez A.M."/>
            <person name="Farmer A.D."/>
            <person name="Fouteau S."/>
            <person name="Franken C."/>
            <person name="Gibelin C."/>
            <person name="Gish J."/>
            <person name="Goldstein S."/>
            <person name="Gonzalez A.J."/>
            <person name="Green P.J."/>
            <person name="Hallab A."/>
            <person name="Hartog M."/>
            <person name="Hua A."/>
            <person name="Humphray S.J."/>
            <person name="Jeong D.H."/>
            <person name="Jing Y."/>
            <person name="Jocker A."/>
            <person name="Kenton S.M."/>
            <person name="Kim D.J."/>
            <person name="Klee K."/>
            <person name="Lai H."/>
            <person name="Lang C."/>
            <person name="Lin S."/>
            <person name="Macmil S.L."/>
            <person name="Magdelenat G."/>
            <person name="Matthews L."/>
            <person name="McCorrison J."/>
            <person name="Monaghan E.L."/>
            <person name="Mun J.H."/>
            <person name="Najar F.Z."/>
            <person name="Nicholson C."/>
            <person name="Noirot C."/>
            <person name="O'Bleness M."/>
            <person name="Paule C.R."/>
            <person name="Poulain J."/>
            <person name="Prion F."/>
            <person name="Qin B."/>
            <person name="Qu C."/>
            <person name="Retzel E.F."/>
            <person name="Riddle C."/>
            <person name="Sallet E."/>
            <person name="Samain S."/>
            <person name="Samson N."/>
            <person name="Sanders I."/>
            <person name="Saurat O."/>
            <person name="Scarpelli C."/>
            <person name="Schiex T."/>
            <person name="Segurens B."/>
            <person name="Severin A.J."/>
            <person name="Sherrier D.J."/>
            <person name="Shi R."/>
            <person name="Sims S."/>
            <person name="Singer S.R."/>
            <person name="Sinharoy S."/>
            <person name="Sterck L."/>
            <person name="Viollet A."/>
            <person name="Wang B.B."/>
            <person name="Wang K."/>
            <person name="Wang M."/>
            <person name="Wang X."/>
            <person name="Warfsmann J."/>
            <person name="Weissenbach J."/>
            <person name="White D.D."/>
            <person name="White J.D."/>
            <person name="Wiley G.B."/>
            <person name="Wincker P."/>
            <person name="Xing Y."/>
            <person name="Yang L."/>
            <person name="Yao Z."/>
            <person name="Ying F."/>
            <person name="Zhai J."/>
            <person name="Zhou L."/>
            <person name="Zuber A."/>
            <person name="Denarie J."/>
            <person name="Dixon R.A."/>
            <person name="May G.D."/>
            <person name="Schwartz D.C."/>
            <person name="Rogers J."/>
            <person name="Quetier F."/>
            <person name="Town C.D."/>
            <person name="Roe B.A."/>
        </authorList>
    </citation>
    <scope>NUCLEOTIDE SEQUENCE [LARGE SCALE GENOMIC DNA]</scope>
    <source>
        <strain evidence="2">A17</strain>
        <strain evidence="3 4">cv. Jemalong A17</strain>
    </source>
</reference>
<dbReference type="EMBL" id="CM001218">
    <property type="protein sequence ID" value="AES66404.2"/>
    <property type="molecule type" value="Genomic_DNA"/>
</dbReference>
<evidence type="ECO:0000259" key="1">
    <source>
        <dbReference type="Pfam" id="PF26133"/>
    </source>
</evidence>
<accession>A0A0C3V4W4</accession>
<dbReference type="HOGENOM" id="CLU_2593352_0_0_1"/>
<reference evidence="2 4" key="2">
    <citation type="journal article" date="2014" name="BMC Genomics">
        <title>An improved genome release (version Mt4.0) for the model legume Medicago truncatula.</title>
        <authorList>
            <person name="Tang H."/>
            <person name="Krishnakumar V."/>
            <person name="Bidwell S."/>
            <person name="Rosen B."/>
            <person name="Chan A."/>
            <person name="Zhou S."/>
            <person name="Gentzbittel L."/>
            <person name="Childs K.L."/>
            <person name="Yandell M."/>
            <person name="Gundlach H."/>
            <person name="Mayer K.F."/>
            <person name="Schwartz D.C."/>
            <person name="Town C.D."/>
        </authorList>
    </citation>
    <scope>GENOME REANNOTATION</scope>
    <source>
        <strain evidence="3 4">cv. Jemalong A17</strain>
    </source>
</reference>
<protein>
    <recommendedName>
        <fullName evidence="1">DUF8039 domain-containing protein</fullName>
    </recommendedName>
</protein>
<evidence type="ECO:0000313" key="4">
    <source>
        <dbReference type="Proteomes" id="UP000002051"/>
    </source>
</evidence>
<dbReference type="PaxDb" id="3880-AES66404"/>
<evidence type="ECO:0000313" key="2">
    <source>
        <dbReference type="EMBL" id="AES66404.2"/>
    </source>
</evidence>
<name>G7IH00_MEDTR</name>
<organism evidence="2 4">
    <name type="scientific">Medicago truncatula</name>
    <name type="common">Barrel medic</name>
    <name type="synonym">Medicago tribuloides</name>
    <dbReference type="NCBI Taxonomy" id="3880"/>
    <lineage>
        <taxon>Eukaryota</taxon>
        <taxon>Viridiplantae</taxon>
        <taxon>Streptophyta</taxon>
        <taxon>Embryophyta</taxon>
        <taxon>Tracheophyta</taxon>
        <taxon>Spermatophyta</taxon>
        <taxon>Magnoliopsida</taxon>
        <taxon>eudicotyledons</taxon>
        <taxon>Gunneridae</taxon>
        <taxon>Pentapetalae</taxon>
        <taxon>rosids</taxon>
        <taxon>fabids</taxon>
        <taxon>Fabales</taxon>
        <taxon>Fabaceae</taxon>
        <taxon>Papilionoideae</taxon>
        <taxon>50 kb inversion clade</taxon>
        <taxon>NPAAA clade</taxon>
        <taxon>Hologalegina</taxon>
        <taxon>IRL clade</taxon>
        <taxon>Trifolieae</taxon>
        <taxon>Medicago</taxon>
    </lineage>
</organism>
<evidence type="ECO:0000313" key="3">
    <source>
        <dbReference type="EnsemblPlants" id="AES66404"/>
    </source>
</evidence>
<dbReference type="InterPro" id="IPR058352">
    <property type="entry name" value="DUF8039"/>
</dbReference>
<keyword evidence="4" id="KW-1185">Reference proteome</keyword>
<proteinExistence type="predicted"/>
<feature type="domain" description="DUF8039" evidence="1">
    <location>
        <begin position="4"/>
        <end position="75"/>
    </location>
</feature>
<dbReference type="PANTHER" id="PTHR33018:SF31">
    <property type="entry name" value="TRANSPOSASE, PTTA_EN_SPM, PLANT"/>
    <property type="match status" value="1"/>
</dbReference>